<evidence type="ECO:0000256" key="4">
    <source>
        <dbReference type="ARBA" id="ARBA00022989"/>
    </source>
</evidence>
<dbReference type="EMBL" id="FXAZ01000003">
    <property type="protein sequence ID" value="SMG44435.1"/>
    <property type="molecule type" value="Genomic_DNA"/>
</dbReference>
<reference evidence="8 9" key="1">
    <citation type="submission" date="2017-04" db="EMBL/GenBank/DDBJ databases">
        <authorList>
            <person name="Afonso C.L."/>
            <person name="Miller P.J."/>
            <person name="Scott M.A."/>
            <person name="Spackman E."/>
            <person name="Goraichik I."/>
            <person name="Dimitrov K.M."/>
            <person name="Suarez D.L."/>
            <person name="Swayne D.E."/>
        </authorList>
    </citation>
    <scope>NUCLEOTIDE SEQUENCE [LARGE SCALE GENOMIC DNA]</scope>
    <source>
        <strain evidence="8 9">11</strain>
    </source>
</reference>
<dbReference type="PANTHER" id="PTHR12677:SF55">
    <property type="entry name" value="UNDECAPRENYL PHOSPHATE TRANSPORTER SAOUHSC_00901-RELATED"/>
    <property type="match status" value="1"/>
</dbReference>
<feature type="domain" description="VTT" evidence="7">
    <location>
        <begin position="43"/>
        <end position="161"/>
    </location>
</feature>
<evidence type="ECO:0000313" key="9">
    <source>
        <dbReference type="Proteomes" id="UP000193834"/>
    </source>
</evidence>
<dbReference type="Pfam" id="PF09335">
    <property type="entry name" value="VTT_dom"/>
    <property type="match status" value="1"/>
</dbReference>
<feature type="transmembrane region" description="Helical" evidence="6">
    <location>
        <begin position="56"/>
        <end position="80"/>
    </location>
</feature>
<name>A0A1X7KS63_9BACL</name>
<dbReference type="RefSeq" id="WP_085494828.1">
    <property type="nucleotide sequence ID" value="NZ_FXAZ01000003.1"/>
</dbReference>
<dbReference type="Proteomes" id="UP000193834">
    <property type="component" value="Unassembled WGS sequence"/>
</dbReference>
<keyword evidence="4 6" id="KW-1133">Transmembrane helix</keyword>
<proteinExistence type="inferred from homology"/>
<dbReference type="STRING" id="1852522.SAMN06295960_2655"/>
<evidence type="ECO:0000256" key="6">
    <source>
        <dbReference type="RuleBase" id="RU366058"/>
    </source>
</evidence>
<gene>
    <name evidence="8" type="ORF">SAMN06295960_2655</name>
</gene>
<feature type="transmembrane region" description="Helical" evidence="6">
    <location>
        <begin position="140"/>
        <end position="161"/>
    </location>
</feature>
<keyword evidence="5 6" id="KW-0472">Membrane</keyword>
<evidence type="ECO:0000256" key="5">
    <source>
        <dbReference type="ARBA" id="ARBA00023136"/>
    </source>
</evidence>
<evidence type="ECO:0000313" key="8">
    <source>
        <dbReference type="EMBL" id="SMG44435.1"/>
    </source>
</evidence>
<dbReference type="OrthoDB" id="1651121at2"/>
<evidence type="ECO:0000256" key="1">
    <source>
        <dbReference type="ARBA" id="ARBA00004651"/>
    </source>
</evidence>
<keyword evidence="3 6" id="KW-0812">Transmembrane</keyword>
<comment type="subcellular location">
    <subcellularLocation>
        <location evidence="1 6">Cell membrane</location>
        <topology evidence="1 6">Multi-pass membrane protein</topology>
    </subcellularLocation>
</comment>
<dbReference type="InterPro" id="IPR015414">
    <property type="entry name" value="TMEM64"/>
</dbReference>
<accession>A0A1X7KS63</accession>
<protein>
    <recommendedName>
        <fullName evidence="6">TVP38/TMEM64 family membrane protein</fullName>
    </recommendedName>
</protein>
<keyword evidence="9" id="KW-1185">Reference proteome</keyword>
<feature type="transmembrane region" description="Helical" evidence="6">
    <location>
        <begin position="109"/>
        <end position="134"/>
    </location>
</feature>
<evidence type="ECO:0000259" key="7">
    <source>
        <dbReference type="Pfam" id="PF09335"/>
    </source>
</evidence>
<evidence type="ECO:0000256" key="3">
    <source>
        <dbReference type="ARBA" id="ARBA00022692"/>
    </source>
</evidence>
<sequence length="216" mass="24258">MNLTELISLITDGRWLDLLEQYRSLGPLPGILLTFMKSFVPPLPTLVLVGGNAAVYGFWLGCLYSWIGLISGCMLTFLAIRKLASSAYVKRWSNRPKVKRSLTWARRNAFSFVFLLSILPVGPFVMVNMAAGAVQMSVRSFFIAAGMGKALMVLIVSYIGYDLTRFVERPIELVYVVLLIAASLWLSKWLEKRFTQDEEQLELEDLPAGKQINADL</sequence>
<comment type="similarity">
    <text evidence="6">Belongs to the TVP38/TMEM64 family.</text>
</comment>
<comment type="caution">
    <text evidence="6">Lacks conserved residue(s) required for the propagation of feature annotation.</text>
</comment>
<dbReference type="AlphaFoldDB" id="A0A1X7KS63"/>
<dbReference type="GO" id="GO:0005886">
    <property type="term" value="C:plasma membrane"/>
    <property type="evidence" value="ECO:0007669"/>
    <property type="project" value="UniProtKB-SubCell"/>
</dbReference>
<organism evidence="8 9">
    <name type="scientific">Paenibacillus aquistagni</name>
    <dbReference type="NCBI Taxonomy" id="1852522"/>
    <lineage>
        <taxon>Bacteria</taxon>
        <taxon>Bacillati</taxon>
        <taxon>Bacillota</taxon>
        <taxon>Bacilli</taxon>
        <taxon>Bacillales</taxon>
        <taxon>Paenibacillaceae</taxon>
        <taxon>Paenibacillus</taxon>
    </lineage>
</organism>
<feature type="transmembrane region" description="Helical" evidence="6">
    <location>
        <begin position="173"/>
        <end position="190"/>
    </location>
</feature>
<keyword evidence="2 6" id="KW-1003">Cell membrane</keyword>
<dbReference type="InterPro" id="IPR032816">
    <property type="entry name" value="VTT_dom"/>
</dbReference>
<evidence type="ECO:0000256" key="2">
    <source>
        <dbReference type="ARBA" id="ARBA00022475"/>
    </source>
</evidence>
<dbReference type="PANTHER" id="PTHR12677">
    <property type="entry name" value="GOLGI APPARATUS MEMBRANE PROTEIN TVP38-RELATED"/>
    <property type="match status" value="1"/>
</dbReference>